<dbReference type="EMBL" id="REGN01002750">
    <property type="protein sequence ID" value="RNA26363.1"/>
    <property type="molecule type" value="Genomic_DNA"/>
</dbReference>
<protein>
    <submittedName>
        <fullName evidence="1">Uncharacterized protein</fullName>
    </submittedName>
</protein>
<comment type="caution">
    <text evidence="1">The sequence shown here is derived from an EMBL/GenBank/DDBJ whole genome shotgun (WGS) entry which is preliminary data.</text>
</comment>
<name>A0A3M7RS11_BRAPC</name>
<dbReference type="AlphaFoldDB" id="A0A3M7RS11"/>
<keyword evidence="2" id="KW-1185">Reference proteome</keyword>
<reference evidence="1 2" key="1">
    <citation type="journal article" date="2018" name="Sci. Rep.">
        <title>Genomic signatures of local adaptation to the degree of environmental predictability in rotifers.</title>
        <authorList>
            <person name="Franch-Gras L."/>
            <person name="Hahn C."/>
            <person name="Garcia-Roger E.M."/>
            <person name="Carmona M.J."/>
            <person name="Serra M."/>
            <person name="Gomez A."/>
        </authorList>
    </citation>
    <scope>NUCLEOTIDE SEQUENCE [LARGE SCALE GENOMIC DNA]</scope>
    <source>
        <strain evidence="1">HYR1</strain>
    </source>
</reference>
<evidence type="ECO:0000313" key="1">
    <source>
        <dbReference type="EMBL" id="RNA26363.1"/>
    </source>
</evidence>
<accession>A0A3M7RS11</accession>
<proteinExistence type="predicted"/>
<sequence length="66" mass="7732">MFFSSLKLKITLHFKPSTTLRVRMKEFVKIVRAKLTFTYHSEINTLLNSEILGDFMIKKGILVNDK</sequence>
<gene>
    <name evidence="1" type="ORF">BpHYR1_040264</name>
</gene>
<dbReference type="Proteomes" id="UP000276133">
    <property type="component" value="Unassembled WGS sequence"/>
</dbReference>
<evidence type="ECO:0000313" key="2">
    <source>
        <dbReference type="Proteomes" id="UP000276133"/>
    </source>
</evidence>
<organism evidence="1 2">
    <name type="scientific">Brachionus plicatilis</name>
    <name type="common">Marine rotifer</name>
    <name type="synonym">Brachionus muelleri</name>
    <dbReference type="NCBI Taxonomy" id="10195"/>
    <lineage>
        <taxon>Eukaryota</taxon>
        <taxon>Metazoa</taxon>
        <taxon>Spiralia</taxon>
        <taxon>Gnathifera</taxon>
        <taxon>Rotifera</taxon>
        <taxon>Eurotatoria</taxon>
        <taxon>Monogononta</taxon>
        <taxon>Pseudotrocha</taxon>
        <taxon>Ploima</taxon>
        <taxon>Brachionidae</taxon>
        <taxon>Brachionus</taxon>
    </lineage>
</organism>